<reference evidence="1 2" key="1">
    <citation type="journal article" date="2016" name="Sci. Rep.">
        <title>Metabolic traits of an uncultured archaeal lineage -MSBL1- from brine pools of the Red Sea.</title>
        <authorList>
            <person name="Mwirichia R."/>
            <person name="Alam I."/>
            <person name="Rashid M."/>
            <person name="Vinu M."/>
            <person name="Ba-Alawi W."/>
            <person name="Anthony Kamau A."/>
            <person name="Kamanda Ngugi D."/>
            <person name="Goker M."/>
            <person name="Klenk H.P."/>
            <person name="Bajic V."/>
            <person name="Stingl U."/>
        </authorList>
    </citation>
    <scope>NUCLEOTIDE SEQUENCE [LARGE SCALE GENOMIC DNA]</scope>
    <source>
        <strain evidence="1">SCGC-AAA261D19</strain>
    </source>
</reference>
<evidence type="ECO:0000313" key="2">
    <source>
        <dbReference type="Proteomes" id="UP000070400"/>
    </source>
</evidence>
<dbReference type="AlphaFoldDB" id="A0A133V620"/>
<protein>
    <submittedName>
        <fullName evidence="1">Uncharacterized protein</fullName>
    </submittedName>
</protein>
<dbReference type="EMBL" id="LHXX01000035">
    <property type="protein sequence ID" value="KXB01894.1"/>
    <property type="molecule type" value="Genomic_DNA"/>
</dbReference>
<keyword evidence="2" id="KW-1185">Reference proteome</keyword>
<accession>A0A133V620</accession>
<proteinExistence type="predicted"/>
<dbReference type="Proteomes" id="UP000070400">
    <property type="component" value="Unassembled WGS sequence"/>
</dbReference>
<comment type="caution">
    <text evidence="1">The sequence shown here is derived from an EMBL/GenBank/DDBJ whole genome shotgun (WGS) entry which is preliminary data.</text>
</comment>
<sequence length="285" mass="33570">MPFEKLKKGRAPGERYPKGFVKRKILLRISNEFPKGVKEPLLREYLRESWNVRERRGVKKHLGDLKEEGCLIKKSRKGRANIWKSTEDYEGFKSVVRRFLKEDGNESDFIKSRYVQEIIDEDLVDYFVPHWAREYVSARANFLRAKNFSEDSEVWGKPIRKIETFEDDELREWFYKFLMDLTKEKLVEILRVSPSVLRNFLFPEELFVEGHPLRKIDIYFLYPLAFDSIVYGVPEGKGIDVKLEVEYGNSTPSEEKDISPILKAKSQFGIISGRKKGEKNRNSSE</sequence>
<organism evidence="1 2">
    <name type="scientific">candidate division MSBL1 archaeon SCGC-AAA261D19</name>
    <dbReference type="NCBI Taxonomy" id="1698273"/>
    <lineage>
        <taxon>Archaea</taxon>
        <taxon>Methanobacteriati</taxon>
        <taxon>Methanobacteriota</taxon>
        <taxon>candidate division MSBL1</taxon>
    </lineage>
</organism>
<evidence type="ECO:0000313" key="1">
    <source>
        <dbReference type="EMBL" id="KXB01894.1"/>
    </source>
</evidence>
<gene>
    <name evidence="1" type="ORF">AKJ43_02905</name>
</gene>
<name>A0A133V620_9EURY</name>